<evidence type="ECO:0000313" key="4">
    <source>
        <dbReference type="EMBL" id="XDJ96843.1"/>
    </source>
</evidence>
<protein>
    <submittedName>
        <fullName evidence="4">DUF4447 family protein</fullName>
    </submittedName>
</protein>
<dbReference type="InterPro" id="IPR027910">
    <property type="entry name" value="YdiL_sf"/>
</dbReference>
<dbReference type="EMBL" id="CP158273">
    <property type="protein sequence ID" value="XDJ96843.1"/>
    <property type="molecule type" value="Genomic_DNA"/>
</dbReference>
<dbReference type="EMBL" id="CP158270">
    <property type="protein sequence ID" value="XDJ89907.1"/>
    <property type="molecule type" value="Genomic_DNA"/>
</dbReference>
<dbReference type="GO" id="GO:0003677">
    <property type="term" value="F:DNA binding"/>
    <property type="evidence" value="ECO:0007669"/>
    <property type="project" value="InterPro"/>
</dbReference>
<dbReference type="EMBL" id="CP158271">
    <property type="protein sequence ID" value="XDJ93139.1"/>
    <property type="molecule type" value="Genomic_DNA"/>
</dbReference>
<evidence type="ECO:0000313" key="1">
    <source>
        <dbReference type="EMBL" id="XDJ88533.1"/>
    </source>
</evidence>
<dbReference type="CDD" id="cd00093">
    <property type="entry name" value="HTH_XRE"/>
    <property type="match status" value="1"/>
</dbReference>
<name>A0AB39H252_9BURK</name>
<dbReference type="EMBL" id="CP158269">
    <property type="protein sequence ID" value="XDJ88533.1"/>
    <property type="molecule type" value="Genomic_DNA"/>
</dbReference>
<organism evidence="4">
    <name type="scientific">Castellaniella ginsengisoli</name>
    <dbReference type="NCBI Taxonomy" id="546114"/>
    <lineage>
        <taxon>Bacteria</taxon>
        <taxon>Pseudomonadati</taxon>
        <taxon>Pseudomonadota</taxon>
        <taxon>Betaproteobacteria</taxon>
        <taxon>Burkholderiales</taxon>
        <taxon>Alcaligenaceae</taxon>
        <taxon>Castellaniella</taxon>
    </lineage>
</organism>
<reference evidence="4" key="1">
    <citation type="submission" date="2024-05" db="EMBL/GenBank/DDBJ databases">
        <authorList>
            <person name="Luo Y.-C."/>
            <person name="Nicholds J."/>
            <person name="Mortimer T."/>
            <person name="Maboni G."/>
        </authorList>
    </citation>
    <scope>NUCLEOTIDE SEQUENCE</scope>
    <source>
        <strain evidence="4">124370</strain>
        <strain evidence="5">124566</strain>
        <strain evidence="3">124953</strain>
        <strain evidence="2">130308</strain>
        <strain evidence="1">130416</strain>
    </source>
</reference>
<dbReference type="RefSeq" id="WP_368648955.1">
    <property type="nucleotide sequence ID" value="NZ_CP158269.1"/>
</dbReference>
<sequence length="175" mass="19529">MTYSSATDSLNLECRARMNGATLKTIREALGLSVPWFANFCSVQERTVRHWESGRNTVPIAVAAAIREFEKAAAELVTQLVDQARTAIAVYGMPKGPILAVRYASDEDLNRYQPNMAGLPATFHAAAIARTRWALAQEVEIDVKMLNAPAYEAWRQSIDQPDSHELREQFAAQYE</sequence>
<evidence type="ECO:0000313" key="2">
    <source>
        <dbReference type="EMBL" id="XDJ89907.1"/>
    </source>
</evidence>
<accession>A0AB39H252</accession>
<dbReference type="InterPro" id="IPR010982">
    <property type="entry name" value="Lambda_DNA-bd_dom_sf"/>
</dbReference>
<dbReference type="InterPro" id="IPR001387">
    <property type="entry name" value="Cro/C1-type_HTH"/>
</dbReference>
<dbReference type="AlphaFoldDB" id="A0AB39H252"/>
<dbReference type="Gene3D" id="1.10.3100.10">
    <property type="entry name" value="Putative cytoplasmic protein"/>
    <property type="match status" value="1"/>
</dbReference>
<proteinExistence type="predicted"/>
<dbReference type="InterPro" id="IPR027909">
    <property type="entry name" value="DUF4447"/>
</dbReference>
<dbReference type="Pfam" id="PF14590">
    <property type="entry name" value="DUF4447"/>
    <property type="match status" value="1"/>
</dbReference>
<evidence type="ECO:0000313" key="3">
    <source>
        <dbReference type="EMBL" id="XDJ93139.1"/>
    </source>
</evidence>
<evidence type="ECO:0000313" key="5">
    <source>
        <dbReference type="EMBL" id="XDJ99490.1"/>
    </source>
</evidence>
<dbReference type="EMBL" id="CP158272">
    <property type="protein sequence ID" value="XDJ99490.1"/>
    <property type="molecule type" value="Genomic_DNA"/>
</dbReference>
<dbReference type="SUPFAM" id="SSF47413">
    <property type="entry name" value="lambda repressor-like DNA-binding domains"/>
    <property type="match status" value="1"/>
</dbReference>
<gene>
    <name evidence="3" type="ORF">ABRY95_12300</name>
    <name evidence="1" type="ORF">ABRY98_02900</name>
    <name evidence="4" type="ORF">ABRZ05_03790</name>
    <name evidence="5" type="ORF">ABRZ11_03445</name>
    <name evidence="2" type="ORF">ABRZ12_09540</name>
</gene>